<evidence type="ECO:0000313" key="2">
    <source>
        <dbReference type="EMBL" id="KAG5606234.1"/>
    </source>
</evidence>
<feature type="chain" id="PRO_5039907460" evidence="1">
    <location>
        <begin position="19"/>
        <end position="177"/>
    </location>
</feature>
<keyword evidence="1" id="KW-0732">Signal</keyword>
<proteinExistence type="predicted"/>
<protein>
    <submittedName>
        <fullName evidence="2">Uncharacterized protein</fullName>
    </submittedName>
</protein>
<organism evidence="2 3">
    <name type="scientific">Solanum commersonii</name>
    <name type="common">Commerson's wild potato</name>
    <name type="synonym">Commerson's nightshade</name>
    <dbReference type="NCBI Taxonomy" id="4109"/>
    <lineage>
        <taxon>Eukaryota</taxon>
        <taxon>Viridiplantae</taxon>
        <taxon>Streptophyta</taxon>
        <taxon>Embryophyta</taxon>
        <taxon>Tracheophyta</taxon>
        <taxon>Spermatophyta</taxon>
        <taxon>Magnoliopsida</taxon>
        <taxon>eudicotyledons</taxon>
        <taxon>Gunneridae</taxon>
        <taxon>Pentapetalae</taxon>
        <taxon>asterids</taxon>
        <taxon>lamiids</taxon>
        <taxon>Solanales</taxon>
        <taxon>Solanaceae</taxon>
        <taxon>Solanoideae</taxon>
        <taxon>Solaneae</taxon>
        <taxon>Solanum</taxon>
    </lineage>
</organism>
<evidence type="ECO:0000313" key="3">
    <source>
        <dbReference type="Proteomes" id="UP000824120"/>
    </source>
</evidence>
<evidence type="ECO:0000256" key="1">
    <source>
        <dbReference type="SAM" id="SignalP"/>
    </source>
</evidence>
<dbReference type="EMBL" id="JACXVP010000005">
    <property type="protein sequence ID" value="KAG5606234.1"/>
    <property type="molecule type" value="Genomic_DNA"/>
</dbReference>
<dbReference type="AlphaFoldDB" id="A0A9J5Z0N8"/>
<accession>A0A9J5Z0N8</accession>
<name>A0A9J5Z0N8_SOLCO</name>
<feature type="signal peptide" evidence="1">
    <location>
        <begin position="1"/>
        <end position="18"/>
    </location>
</feature>
<gene>
    <name evidence="2" type="ORF">H5410_027726</name>
</gene>
<comment type="caution">
    <text evidence="2">The sequence shown here is derived from an EMBL/GenBank/DDBJ whole genome shotgun (WGS) entry which is preliminary data.</text>
</comment>
<reference evidence="2 3" key="1">
    <citation type="submission" date="2020-09" db="EMBL/GenBank/DDBJ databases">
        <title>De no assembly of potato wild relative species, Solanum commersonii.</title>
        <authorList>
            <person name="Cho K."/>
        </authorList>
    </citation>
    <scope>NUCLEOTIDE SEQUENCE [LARGE SCALE GENOMIC DNA]</scope>
    <source>
        <strain evidence="2">LZ3.2</strain>
        <tissue evidence="2">Leaf</tissue>
    </source>
</reference>
<dbReference type="Proteomes" id="UP000824120">
    <property type="component" value="Chromosome 5"/>
</dbReference>
<sequence>MNLINTWMLLSFISLGTFHRYFQHYADRGSGKNVLFKLCGNSAGGHDGFTSPSYQNCWDIVGNTLPNFITHTNLVLLPKKNNIQSFKSNFVIKMRQLLLQMHMKKSLKRIMKVLGRYESQSGQLIYKGKSDWDMHQNTNAQLGGLANRCTWCPIIHAKKRKSDCNDLLKRLKEKFQT</sequence>
<keyword evidence="3" id="KW-1185">Reference proteome</keyword>